<feature type="region of interest" description="Disordered" evidence="6">
    <location>
        <begin position="510"/>
        <end position="543"/>
    </location>
</feature>
<evidence type="ECO:0000256" key="6">
    <source>
        <dbReference type="SAM" id="MobiDB-lite"/>
    </source>
</evidence>
<dbReference type="InterPro" id="IPR050816">
    <property type="entry name" value="Flavin-dep_Halogenase_NPB"/>
</dbReference>
<evidence type="ECO:0000313" key="8">
    <source>
        <dbReference type="EMBL" id="KAK7452116.1"/>
    </source>
</evidence>
<proteinExistence type="inferred from homology"/>
<dbReference type="EMBL" id="JBANRG010000029">
    <property type="protein sequence ID" value="KAK7452116.1"/>
    <property type="molecule type" value="Genomic_DNA"/>
</dbReference>
<accession>A0ABR1JBR2</accession>
<organism evidence="8 9">
    <name type="scientific">Marasmiellus scandens</name>
    <dbReference type="NCBI Taxonomy" id="2682957"/>
    <lineage>
        <taxon>Eukaryota</taxon>
        <taxon>Fungi</taxon>
        <taxon>Dikarya</taxon>
        <taxon>Basidiomycota</taxon>
        <taxon>Agaricomycotina</taxon>
        <taxon>Agaricomycetes</taxon>
        <taxon>Agaricomycetidae</taxon>
        <taxon>Agaricales</taxon>
        <taxon>Marasmiineae</taxon>
        <taxon>Omphalotaceae</taxon>
        <taxon>Marasmiellus</taxon>
    </lineage>
</organism>
<dbReference type="Gene3D" id="3.50.50.60">
    <property type="entry name" value="FAD/NAD(P)-binding domain"/>
    <property type="match status" value="1"/>
</dbReference>
<comment type="similarity">
    <text evidence="1">Belongs to the flavin-dependent halogenase family.</text>
</comment>
<evidence type="ECO:0000259" key="7">
    <source>
        <dbReference type="Pfam" id="PF01494"/>
    </source>
</evidence>
<keyword evidence="4" id="KW-0560">Oxidoreductase</keyword>
<reference evidence="8 9" key="1">
    <citation type="submission" date="2024-01" db="EMBL/GenBank/DDBJ databases">
        <title>A draft genome for the cacao thread blight pathogen Marasmiellus scandens.</title>
        <authorList>
            <person name="Baruah I.K."/>
            <person name="Leung J."/>
            <person name="Bukari Y."/>
            <person name="Amoako-Attah I."/>
            <person name="Meinhardt L.W."/>
            <person name="Bailey B.A."/>
            <person name="Cohen S.P."/>
        </authorList>
    </citation>
    <scope>NUCLEOTIDE SEQUENCE [LARGE SCALE GENOMIC DNA]</scope>
    <source>
        <strain evidence="8 9">GH-19</strain>
    </source>
</reference>
<keyword evidence="9" id="KW-1185">Reference proteome</keyword>
<dbReference type="Pfam" id="PF01494">
    <property type="entry name" value="FAD_binding_3"/>
    <property type="match status" value="1"/>
</dbReference>
<dbReference type="PANTHER" id="PTHR43747">
    <property type="entry name" value="FAD-BINDING PROTEIN"/>
    <property type="match status" value="1"/>
</dbReference>
<feature type="domain" description="FAD-binding" evidence="7">
    <location>
        <begin position="14"/>
        <end position="142"/>
    </location>
</feature>
<evidence type="ECO:0000313" key="9">
    <source>
        <dbReference type="Proteomes" id="UP001498398"/>
    </source>
</evidence>
<name>A0ABR1JBR2_9AGAR</name>
<dbReference type="InterPro" id="IPR002938">
    <property type="entry name" value="FAD-bd"/>
</dbReference>
<keyword evidence="2" id="KW-0285">Flavoprotein</keyword>
<evidence type="ECO:0000256" key="1">
    <source>
        <dbReference type="ARBA" id="ARBA00005706"/>
    </source>
</evidence>
<comment type="caution">
    <text evidence="8">The sequence shown here is derived from an EMBL/GenBank/DDBJ whole genome shotgun (WGS) entry which is preliminary data.</text>
</comment>
<keyword evidence="3" id="KW-0274">FAD</keyword>
<evidence type="ECO:0000256" key="2">
    <source>
        <dbReference type="ARBA" id="ARBA00022630"/>
    </source>
</evidence>
<sequence length="592" mass="65026">MPSSFLYSQPPNSADVLIIGGGPAGSYAASVLALEGINVVLLEASKFPRYHIGESLLPSVRNYLRFIGAEEKIKKHGFTYKPGGAIRFNQHKKEAYTDFVAIGQENSSWNVVRSEFDQILLDHAKSCGASVFEETKVTSISFSKEDPQRPVSASWSYCPEVKGQDNHSTSGMITFRYLIDASGRAGMMSTRYLNNRHFSQSLKNVAVWGYWKNVSSYGLGTPRAGAPYFEALLDESGWAWFIPINNGSTSIGLVRNQKMFNEEGRNFVYDPNEIVFDSGAVPNPSNSTSTSRYITALSKLAPGIVELITENGYMVEGSVKSASDYSYSAPAYAGPGFRLAGDAGAFIDPFFSSGVHIAFTSAMSAAVSVSASLRGHCSEQDAADWHTKRFAISYTRFQIVVLSAYKQLRSQKMDVLSDIDEDNFDRAFSFIRPVIQGAVDMGPRLYESELQNSMDFCVKLFNDTEPDEHDLVASSRDIGKELLDLTAPIVDRSVLERAIRVVGQDRTKVNGNGHDGLRVGQTSAPTPSEEITSAEQETEEMSSARNVLEKINARRVLHSEYTLNGLETEVIGGFTVHLERGNLGLRITEALA</sequence>
<dbReference type="SUPFAM" id="SSF51905">
    <property type="entry name" value="FAD/NAD(P)-binding domain"/>
    <property type="match status" value="1"/>
</dbReference>
<evidence type="ECO:0000256" key="5">
    <source>
        <dbReference type="ARBA" id="ARBA00049364"/>
    </source>
</evidence>
<dbReference type="InterPro" id="IPR036188">
    <property type="entry name" value="FAD/NAD-bd_sf"/>
</dbReference>
<protein>
    <recommendedName>
        <fullName evidence="7">FAD-binding domain-containing protein</fullName>
    </recommendedName>
</protein>
<evidence type="ECO:0000256" key="3">
    <source>
        <dbReference type="ARBA" id="ARBA00022827"/>
    </source>
</evidence>
<comment type="catalytic activity">
    <reaction evidence="5">
        <text>melleolide F + FADH2 + chloride + O2 = 6'-chloromelleolide F + FAD + 2 H2O + H(+)</text>
        <dbReference type="Rhea" id="RHEA:67160"/>
        <dbReference type="ChEBI" id="CHEBI:15377"/>
        <dbReference type="ChEBI" id="CHEBI:15378"/>
        <dbReference type="ChEBI" id="CHEBI:15379"/>
        <dbReference type="ChEBI" id="CHEBI:17996"/>
        <dbReference type="ChEBI" id="CHEBI:57692"/>
        <dbReference type="ChEBI" id="CHEBI:58307"/>
        <dbReference type="ChEBI" id="CHEBI:167712"/>
        <dbReference type="ChEBI" id="CHEBI:167713"/>
    </reaction>
    <physiologicalReaction direction="left-to-right" evidence="5">
        <dbReference type="Rhea" id="RHEA:67161"/>
    </physiologicalReaction>
</comment>
<evidence type="ECO:0000256" key="4">
    <source>
        <dbReference type="ARBA" id="ARBA00023002"/>
    </source>
</evidence>
<dbReference type="PANTHER" id="PTHR43747:SF5">
    <property type="entry name" value="FAD-BINDING DOMAIN-CONTAINING PROTEIN"/>
    <property type="match status" value="1"/>
</dbReference>
<gene>
    <name evidence="8" type="ORF">VKT23_012221</name>
</gene>
<dbReference type="PRINTS" id="PR00420">
    <property type="entry name" value="RNGMNOXGNASE"/>
</dbReference>
<dbReference type="Proteomes" id="UP001498398">
    <property type="component" value="Unassembled WGS sequence"/>
</dbReference>